<proteinExistence type="predicted"/>
<sequence length="260" mass="29054">MHPIAKLAARLAAWEDLARRGTTEHERAAADERAEALRRRLRQERAQEWYEWRSLAIPETGGYGKARYLAMVSIVKAYGCILPTYGPGDSPRDRWGGYLLRFGGLGGLAEQVALRLPDLLAEIDEASKAAVKIYNVHLRALPDTEHDPKWSPSLRRRFRADYIATYGSVLAHKIILHGGSPELPFSDSPDGFSRALADAAQADVRRLELGGGIDAPMARLSRRRVHVLELSRRMDRPTRPPAETLAVRMSALQRETGDRS</sequence>
<accession>A0A7W8A7Y9</accession>
<dbReference type="EMBL" id="JACHIN010000010">
    <property type="protein sequence ID" value="MBB5081286.1"/>
    <property type="molecule type" value="Genomic_DNA"/>
</dbReference>
<dbReference type="Proteomes" id="UP000568380">
    <property type="component" value="Unassembled WGS sequence"/>
</dbReference>
<evidence type="ECO:0000313" key="1">
    <source>
        <dbReference type="EMBL" id="MBB5081286.1"/>
    </source>
</evidence>
<name>A0A7W8A7Y9_9ACTN</name>
<gene>
    <name evidence="1" type="ORF">HNR40_006781</name>
</gene>
<evidence type="ECO:0000313" key="2">
    <source>
        <dbReference type="Proteomes" id="UP000568380"/>
    </source>
</evidence>
<organism evidence="1 2">
    <name type="scientific">Nonomuraea endophytica</name>
    <dbReference type="NCBI Taxonomy" id="714136"/>
    <lineage>
        <taxon>Bacteria</taxon>
        <taxon>Bacillati</taxon>
        <taxon>Actinomycetota</taxon>
        <taxon>Actinomycetes</taxon>
        <taxon>Streptosporangiales</taxon>
        <taxon>Streptosporangiaceae</taxon>
        <taxon>Nonomuraea</taxon>
    </lineage>
</organism>
<comment type="caution">
    <text evidence="1">The sequence shown here is derived from an EMBL/GenBank/DDBJ whole genome shotgun (WGS) entry which is preliminary data.</text>
</comment>
<reference evidence="1 2" key="1">
    <citation type="submission" date="2020-08" db="EMBL/GenBank/DDBJ databases">
        <title>Genomic Encyclopedia of Type Strains, Phase IV (KMG-IV): sequencing the most valuable type-strain genomes for metagenomic binning, comparative biology and taxonomic classification.</title>
        <authorList>
            <person name="Goeker M."/>
        </authorList>
    </citation>
    <scope>NUCLEOTIDE SEQUENCE [LARGE SCALE GENOMIC DNA]</scope>
    <source>
        <strain evidence="1 2">DSM 45385</strain>
    </source>
</reference>
<keyword evidence="2" id="KW-1185">Reference proteome</keyword>
<protein>
    <submittedName>
        <fullName evidence="1">Uncharacterized protein</fullName>
    </submittedName>
</protein>
<dbReference type="AlphaFoldDB" id="A0A7W8A7Y9"/>
<dbReference type="RefSeq" id="WP_184968517.1">
    <property type="nucleotide sequence ID" value="NZ_JACHIN010000010.1"/>
</dbReference>